<reference evidence="3" key="1">
    <citation type="submission" date="2022-11" db="UniProtKB">
        <authorList>
            <consortium name="WormBaseParasite"/>
        </authorList>
    </citation>
    <scope>IDENTIFICATION</scope>
</reference>
<evidence type="ECO:0000256" key="1">
    <source>
        <dbReference type="SAM" id="Phobius"/>
    </source>
</evidence>
<feature type="transmembrane region" description="Helical" evidence="1">
    <location>
        <begin position="12"/>
        <end position="32"/>
    </location>
</feature>
<protein>
    <submittedName>
        <fullName evidence="3">Uncharacterized protein</fullName>
    </submittedName>
</protein>
<dbReference type="Proteomes" id="UP000887574">
    <property type="component" value="Unplaced"/>
</dbReference>
<dbReference type="AlphaFoldDB" id="A0A915DC00"/>
<evidence type="ECO:0000313" key="2">
    <source>
        <dbReference type="Proteomes" id="UP000887574"/>
    </source>
</evidence>
<keyword evidence="2" id="KW-1185">Reference proteome</keyword>
<keyword evidence="1" id="KW-1133">Transmembrane helix</keyword>
<dbReference type="WBParaSite" id="jg17629">
    <property type="protein sequence ID" value="jg17629"/>
    <property type="gene ID" value="jg17629"/>
</dbReference>
<keyword evidence="1" id="KW-0472">Membrane</keyword>
<keyword evidence="1" id="KW-0812">Transmembrane</keyword>
<name>A0A915DC00_9BILA</name>
<accession>A0A915DC00</accession>
<sequence length="92" mass="9915">MGGVLSSFGFNQPFFITLIGIVVMLMLTLALVSDPSPSFPSNGGGHEFEGVVQSQPPIYQNHSAQFRLVKKKCCGTDSSSHLLLSTPLNHPR</sequence>
<proteinExistence type="predicted"/>
<organism evidence="2 3">
    <name type="scientific">Ditylenchus dipsaci</name>
    <dbReference type="NCBI Taxonomy" id="166011"/>
    <lineage>
        <taxon>Eukaryota</taxon>
        <taxon>Metazoa</taxon>
        <taxon>Ecdysozoa</taxon>
        <taxon>Nematoda</taxon>
        <taxon>Chromadorea</taxon>
        <taxon>Rhabditida</taxon>
        <taxon>Tylenchina</taxon>
        <taxon>Tylenchomorpha</taxon>
        <taxon>Sphaerularioidea</taxon>
        <taxon>Anguinidae</taxon>
        <taxon>Anguininae</taxon>
        <taxon>Ditylenchus</taxon>
    </lineage>
</organism>
<evidence type="ECO:0000313" key="3">
    <source>
        <dbReference type="WBParaSite" id="jg17629"/>
    </source>
</evidence>